<sequence>MKQLDSLMDTTYVIKLNELSDFASKIASIEMMPRIVLPSEVYQNEELDSLYLQYNNSLNDLLKFVPFQAILNSTDEKSTITSIAKLAKSEPCELHQINNILQEIIRNKVSKGESFVFETLKYLSGYVCDQELALQILNNYNLPAYAFSFYILPQFAMKPGNKEFADAIWLKIQKFSANQRLIIYNNFVNLQQKQRTMIINSAKISRKLKFIFKRLSVENPTQYTEKFTKYFAKCPDKSLNMLLNHICEVSPLTSIPLNLCMNFSTVMSDFLILSLLESIENNKIKKSQENVSEWLVDVSMFISKIIRHVCDAKIISDFIDICKKGLNNSQTKYACLLTYFINETCGICYRGNMSQYDIDIKSSNNLERLLARANSKNNEEFVKISQKVTEKLNKEGLDLLICLDKMINSSLLSHDSIDNLRFLFITISDVSKINLEKTDKNFGFSLASSYHISRLVSKLSIDDINEVISKQKLSEIFWILSPFHLYVPKSVYSKSKEEIDKLTDETNKDFMPLLKSKLNLAEDEQKNMTEKVTNLLYHNSFDWFDNDEKYIDFTYKCLLPRTIFSNFDAFFCVEFVKKLREILDDFDVKKLLITILSKLHFVVFSSTFEESRNLGYLIANLLEMIEISRDLENLLMDKLNILLKREENFSIANTFVVYDKISKVFPSKADMRSDLVKKISKIITEKGSDTSLLKRVYIQHLSMPSNYMKDLLPPDRPSPPPEREISPVRYRDDRYRRNGEEHRILSRYDDPEFLPSDTKRRSQSVRFSDNGRSSPERSRYDSYSRKEHNSERNSSERVHDSPSNDKRKVFHAREEERRPSPKNTKDDDDGMLPSARKMAMRRSESQMVPTPQQIPPLQPPIPNPYLPPSFLPPPPPPSLLSKPPQHSLHPQRPIPPQSQMMIPPPPIPPSMMYSHPPIPPQMMFPHPPMPLTPPPPPPPHMIQRRPREDDPYLPPSGPSNRYR</sequence>
<dbReference type="GO" id="GO:0000445">
    <property type="term" value="C:THO complex part of transcription export complex"/>
    <property type="evidence" value="ECO:0000318"/>
    <property type="project" value="GO_Central"/>
</dbReference>
<dbReference type="GO" id="GO:0003729">
    <property type="term" value="F:mRNA binding"/>
    <property type="evidence" value="ECO:0000318"/>
    <property type="project" value="GO_Central"/>
</dbReference>
<dbReference type="eggNOG" id="KOG1874">
    <property type="taxonomic scope" value="Eukaryota"/>
</dbReference>
<organism evidence="3 4">
    <name type="scientific">Trichomonas vaginalis (strain ATCC PRA-98 / G3)</name>
    <dbReference type="NCBI Taxonomy" id="412133"/>
    <lineage>
        <taxon>Eukaryota</taxon>
        <taxon>Metamonada</taxon>
        <taxon>Parabasalia</taxon>
        <taxon>Trichomonadida</taxon>
        <taxon>Trichomonadidae</taxon>
        <taxon>Trichomonas</taxon>
    </lineage>
</organism>
<dbReference type="InterPro" id="IPR040007">
    <property type="entry name" value="Tho2"/>
</dbReference>
<dbReference type="EMBL" id="DS113447">
    <property type="protein sequence ID" value="EAY05515.1"/>
    <property type="molecule type" value="Genomic_DNA"/>
</dbReference>
<dbReference type="InParanoid" id="A2EPD0"/>
<gene>
    <name evidence="3" type="ORF">TVAG_081070</name>
</gene>
<evidence type="ECO:0000259" key="2">
    <source>
        <dbReference type="Pfam" id="PF11262"/>
    </source>
</evidence>
<evidence type="ECO:0000313" key="3">
    <source>
        <dbReference type="EMBL" id="EAY05515.1"/>
    </source>
</evidence>
<protein>
    <recommendedName>
        <fullName evidence="2">THO complex subunitTHOC2 C-terminal domain-containing protein</fullName>
    </recommendedName>
</protein>
<dbReference type="AlphaFoldDB" id="A2EPD0"/>
<dbReference type="VEuPathDB" id="TrichDB:TVAG_081070"/>
<feature type="domain" description="THO complex subunitTHOC2 C-terminal" evidence="2">
    <location>
        <begin position="472"/>
        <end position="625"/>
    </location>
</feature>
<dbReference type="KEGG" id="tva:4763381"/>
<dbReference type="OrthoDB" id="29024at2759"/>
<evidence type="ECO:0000256" key="1">
    <source>
        <dbReference type="SAM" id="MobiDB-lite"/>
    </source>
</evidence>
<dbReference type="Pfam" id="PF11262">
    <property type="entry name" value="Tho2"/>
    <property type="match status" value="1"/>
</dbReference>
<feature type="compositionally biased region" description="Pro residues" evidence="1">
    <location>
        <begin position="892"/>
        <end position="909"/>
    </location>
</feature>
<feature type="region of interest" description="Disordered" evidence="1">
    <location>
        <begin position="707"/>
        <end position="963"/>
    </location>
</feature>
<reference evidence="3" key="2">
    <citation type="journal article" date="2007" name="Science">
        <title>Draft genome sequence of the sexually transmitted pathogen Trichomonas vaginalis.</title>
        <authorList>
            <person name="Carlton J.M."/>
            <person name="Hirt R.P."/>
            <person name="Silva J.C."/>
            <person name="Delcher A.L."/>
            <person name="Schatz M."/>
            <person name="Zhao Q."/>
            <person name="Wortman J.R."/>
            <person name="Bidwell S.L."/>
            <person name="Alsmark U.C.M."/>
            <person name="Besteiro S."/>
            <person name="Sicheritz-Ponten T."/>
            <person name="Noel C.J."/>
            <person name="Dacks J.B."/>
            <person name="Foster P.G."/>
            <person name="Simillion C."/>
            <person name="Van de Peer Y."/>
            <person name="Miranda-Saavedra D."/>
            <person name="Barton G.J."/>
            <person name="Westrop G.D."/>
            <person name="Mueller S."/>
            <person name="Dessi D."/>
            <person name="Fiori P.L."/>
            <person name="Ren Q."/>
            <person name="Paulsen I."/>
            <person name="Zhang H."/>
            <person name="Bastida-Corcuera F.D."/>
            <person name="Simoes-Barbosa A."/>
            <person name="Brown M.T."/>
            <person name="Hayes R.D."/>
            <person name="Mukherjee M."/>
            <person name="Okumura C.Y."/>
            <person name="Schneider R."/>
            <person name="Smith A.J."/>
            <person name="Vanacova S."/>
            <person name="Villalvazo M."/>
            <person name="Haas B.J."/>
            <person name="Pertea M."/>
            <person name="Feldblyum T.V."/>
            <person name="Utterback T.R."/>
            <person name="Shu C.L."/>
            <person name="Osoegawa K."/>
            <person name="de Jong P.J."/>
            <person name="Hrdy I."/>
            <person name="Horvathova L."/>
            <person name="Zubacova Z."/>
            <person name="Dolezal P."/>
            <person name="Malik S.B."/>
            <person name="Logsdon J.M. Jr."/>
            <person name="Henze K."/>
            <person name="Gupta A."/>
            <person name="Wang C.C."/>
            <person name="Dunne R.L."/>
            <person name="Upcroft J.A."/>
            <person name="Upcroft P."/>
            <person name="White O."/>
            <person name="Salzberg S.L."/>
            <person name="Tang P."/>
            <person name="Chiu C.-H."/>
            <person name="Lee Y.-S."/>
            <person name="Embley T.M."/>
            <person name="Coombs G.H."/>
            <person name="Mottram J.C."/>
            <person name="Tachezy J."/>
            <person name="Fraser-Liggett C.M."/>
            <person name="Johnson P.J."/>
        </authorList>
    </citation>
    <scope>NUCLEOTIDE SEQUENCE [LARGE SCALE GENOMIC DNA]</scope>
    <source>
        <strain evidence="3">G3</strain>
    </source>
</reference>
<feature type="compositionally biased region" description="Basic and acidic residues" evidence="1">
    <location>
        <begin position="721"/>
        <end position="750"/>
    </location>
</feature>
<feature type="compositionally biased region" description="Pro residues" evidence="1">
    <location>
        <begin position="916"/>
        <end position="940"/>
    </location>
</feature>
<feature type="compositionally biased region" description="Low complexity" evidence="1">
    <location>
        <begin position="879"/>
        <end position="891"/>
    </location>
</feature>
<name>A2EPD0_TRIV3</name>
<keyword evidence="4" id="KW-1185">Reference proteome</keyword>
<dbReference type="InterPro" id="IPR021418">
    <property type="entry name" value="THO_THOC2_C"/>
</dbReference>
<feature type="compositionally biased region" description="Pro residues" evidence="1">
    <location>
        <begin position="852"/>
        <end position="878"/>
    </location>
</feature>
<reference evidence="3" key="1">
    <citation type="submission" date="2006-10" db="EMBL/GenBank/DDBJ databases">
        <authorList>
            <person name="Amadeo P."/>
            <person name="Zhao Q."/>
            <person name="Wortman J."/>
            <person name="Fraser-Liggett C."/>
            <person name="Carlton J."/>
        </authorList>
    </citation>
    <scope>NUCLEOTIDE SEQUENCE</scope>
    <source>
        <strain evidence="3">G3</strain>
    </source>
</reference>
<dbReference type="GO" id="GO:0006397">
    <property type="term" value="P:mRNA processing"/>
    <property type="evidence" value="ECO:0007669"/>
    <property type="project" value="InterPro"/>
</dbReference>
<feature type="compositionally biased region" description="Basic and acidic residues" evidence="1">
    <location>
        <begin position="774"/>
        <end position="825"/>
    </location>
</feature>
<proteinExistence type="predicted"/>
<evidence type="ECO:0000313" key="4">
    <source>
        <dbReference type="Proteomes" id="UP000001542"/>
    </source>
</evidence>
<feature type="compositionally biased region" description="Polar residues" evidence="1">
    <location>
        <begin position="764"/>
        <end position="773"/>
    </location>
</feature>
<dbReference type="PANTHER" id="PTHR21597:SF0">
    <property type="entry name" value="THO COMPLEX SUBUNIT 2"/>
    <property type="match status" value="1"/>
</dbReference>
<dbReference type="Proteomes" id="UP000001542">
    <property type="component" value="Unassembled WGS sequence"/>
</dbReference>
<dbReference type="GO" id="GO:0006406">
    <property type="term" value="P:mRNA export from nucleus"/>
    <property type="evidence" value="ECO:0000318"/>
    <property type="project" value="GO_Central"/>
</dbReference>
<dbReference type="STRING" id="5722.A2EPD0"/>
<accession>A2EPD0</accession>
<dbReference type="PANTHER" id="PTHR21597">
    <property type="entry name" value="THO2 PROTEIN"/>
    <property type="match status" value="1"/>
</dbReference>
<dbReference type="RefSeq" id="XP_001317738.1">
    <property type="nucleotide sequence ID" value="XM_001317703.1"/>
</dbReference>
<dbReference type="VEuPathDB" id="TrichDB:TVAGG3_0679870"/>